<dbReference type="Gene3D" id="3.40.50.2000">
    <property type="entry name" value="Glycogen Phosphorylase B"/>
    <property type="match status" value="1"/>
</dbReference>
<comment type="similarity">
    <text evidence="1">Belongs to the UDP-glycosyltransferase family.</text>
</comment>
<comment type="caution">
    <text evidence="2">The sequence shown here is derived from an EMBL/GenBank/DDBJ whole genome shotgun (WGS) entry which is preliminary data.</text>
</comment>
<dbReference type="GO" id="GO:0080043">
    <property type="term" value="F:quercetin 3-O-glucosyltransferase activity"/>
    <property type="evidence" value="ECO:0007669"/>
    <property type="project" value="TreeGrafter"/>
</dbReference>
<accession>A0AAD6R541</accession>
<evidence type="ECO:0000313" key="3">
    <source>
        <dbReference type="Proteomes" id="UP001164929"/>
    </source>
</evidence>
<evidence type="ECO:0000313" key="2">
    <source>
        <dbReference type="EMBL" id="KAJ7002550.1"/>
    </source>
</evidence>
<dbReference type="Proteomes" id="UP001164929">
    <property type="component" value="Chromosome 3"/>
</dbReference>
<dbReference type="GO" id="GO:0080044">
    <property type="term" value="F:quercetin 7-O-glucosyltransferase activity"/>
    <property type="evidence" value="ECO:0007669"/>
    <property type="project" value="TreeGrafter"/>
</dbReference>
<name>A0AAD6R541_9ROSI</name>
<dbReference type="EMBL" id="JAQIZT010000003">
    <property type="protein sequence ID" value="KAJ7002550.1"/>
    <property type="molecule type" value="Genomic_DNA"/>
</dbReference>
<sequence length="153" mass="17301">MENKGLLVNWSPQVKVLANKDGVINKRILNSLKMEGDRGREMKMNSKKWKELAIEATSKGGTFDTTINVLVKWQQTLISISSVTSSQCLTAYPTSLIDIMAVNIHFEFNDLPSFVSDAGSYPAIRELLLGQFSNFLEARWLIWNSFNELEVEV</sequence>
<dbReference type="PANTHER" id="PTHR11926:SF1560">
    <property type="entry name" value="UDP-GLYCOSYLTRANSFERASE 74E1-RELATED"/>
    <property type="match status" value="1"/>
</dbReference>
<protein>
    <submittedName>
        <fullName evidence="2">Uncharacterized protein</fullName>
    </submittedName>
</protein>
<organism evidence="2 3">
    <name type="scientific">Populus alba x Populus x berolinensis</name>
    <dbReference type="NCBI Taxonomy" id="444605"/>
    <lineage>
        <taxon>Eukaryota</taxon>
        <taxon>Viridiplantae</taxon>
        <taxon>Streptophyta</taxon>
        <taxon>Embryophyta</taxon>
        <taxon>Tracheophyta</taxon>
        <taxon>Spermatophyta</taxon>
        <taxon>Magnoliopsida</taxon>
        <taxon>eudicotyledons</taxon>
        <taxon>Gunneridae</taxon>
        <taxon>Pentapetalae</taxon>
        <taxon>rosids</taxon>
        <taxon>fabids</taxon>
        <taxon>Malpighiales</taxon>
        <taxon>Salicaceae</taxon>
        <taxon>Saliceae</taxon>
        <taxon>Populus</taxon>
    </lineage>
</organism>
<proteinExistence type="inferred from homology"/>
<evidence type="ECO:0000256" key="1">
    <source>
        <dbReference type="ARBA" id="ARBA00009995"/>
    </source>
</evidence>
<dbReference type="AlphaFoldDB" id="A0AAD6R541"/>
<gene>
    <name evidence="2" type="ORF">NC653_007902</name>
</gene>
<dbReference type="PANTHER" id="PTHR11926">
    <property type="entry name" value="GLUCOSYL/GLUCURONOSYL TRANSFERASES"/>
    <property type="match status" value="1"/>
</dbReference>
<keyword evidence="3" id="KW-1185">Reference proteome</keyword>
<reference evidence="2" key="1">
    <citation type="journal article" date="2023" name="Mol. Ecol. Resour.">
        <title>Chromosome-level genome assembly of a triploid poplar Populus alba 'Berolinensis'.</title>
        <authorList>
            <person name="Chen S."/>
            <person name="Yu Y."/>
            <person name="Wang X."/>
            <person name="Wang S."/>
            <person name="Zhang T."/>
            <person name="Zhou Y."/>
            <person name="He R."/>
            <person name="Meng N."/>
            <person name="Wang Y."/>
            <person name="Liu W."/>
            <person name="Liu Z."/>
            <person name="Liu J."/>
            <person name="Guo Q."/>
            <person name="Huang H."/>
            <person name="Sederoff R.R."/>
            <person name="Wang G."/>
            <person name="Qu G."/>
            <person name="Chen S."/>
        </authorList>
    </citation>
    <scope>NUCLEOTIDE SEQUENCE</scope>
    <source>
        <strain evidence="2">SC-2020</strain>
    </source>
</reference>